<comment type="caution">
    <text evidence="1">The sequence shown here is derived from an EMBL/GenBank/DDBJ whole genome shotgun (WGS) entry which is preliminary data.</text>
</comment>
<sequence>MLFNYCSKLNSQENLNGKFNTYWLQEHIKTLFNKKEWNNDSQILKNYFKKCGKSIMLKFVNYPEFIIGHFIESLCAFERSIFWFFNYKHNLDPFNQIASNQSLYYSEFFSIIALTKLLGGSLVHTPIGLFKVALD</sequence>
<accession>A0A0F9JLC8</accession>
<protein>
    <submittedName>
        <fullName evidence="1">Uncharacterized protein</fullName>
    </submittedName>
</protein>
<feature type="non-terminal residue" evidence="1">
    <location>
        <position position="135"/>
    </location>
</feature>
<proteinExistence type="predicted"/>
<name>A0A0F9JLC8_9ZZZZ</name>
<dbReference type="EMBL" id="LAZR01009778">
    <property type="protein sequence ID" value="KKM70649.1"/>
    <property type="molecule type" value="Genomic_DNA"/>
</dbReference>
<organism evidence="1">
    <name type="scientific">marine sediment metagenome</name>
    <dbReference type="NCBI Taxonomy" id="412755"/>
    <lineage>
        <taxon>unclassified sequences</taxon>
        <taxon>metagenomes</taxon>
        <taxon>ecological metagenomes</taxon>
    </lineage>
</organism>
<reference evidence="1" key="1">
    <citation type="journal article" date="2015" name="Nature">
        <title>Complex archaea that bridge the gap between prokaryotes and eukaryotes.</title>
        <authorList>
            <person name="Spang A."/>
            <person name="Saw J.H."/>
            <person name="Jorgensen S.L."/>
            <person name="Zaremba-Niedzwiedzka K."/>
            <person name="Martijn J."/>
            <person name="Lind A.E."/>
            <person name="van Eijk R."/>
            <person name="Schleper C."/>
            <person name="Guy L."/>
            <person name="Ettema T.J."/>
        </authorList>
    </citation>
    <scope>NUCLEOTIDE SEQUENCE</scope>
</reference>
<gene>
    <name evidence="1" type="ORF">LCGC14_1438640</name>
</gene>
<dbReference type="AlphaFoldDB" id="A0A0F9JLC8"/>
<evidence type="ECO:0000313" key="1">
    <source>
        <dbReference type="EMBL" id="KKM70649.1"/>
    </source>
</evidence>